<dbReference type="RefSeq" id="WP_371949040.1">
    <property type="nucleotide sequence ID" value="NZ_JAXCEI010000004.1"/>
</dbReference>
<evidence type="ECO:0000313" key="1">
    <source>
        <dbReference type="EMBL" id="MFA1539311.1"/>
    </source>
</evidence>
<organism evidence="1 2">
    <name type="scientific">Actinomadura monticuli</name>
    <dbReference type="NCBI Taxonomy" id="3097367"/>
    <lineage>
        <taxon>Bacteria</taxon>
        <taxon>Bacillati</taxon>
        <taxon>Actinomycetota</taxon>
        <taxon>Actinomycetes</taxon>
        <taxon>Streptosporangiales</taxon>
        <taxon>Thermomonosporaceae</taxon>
        <taxon>Actinomadura</taxon>
    </lineage>
</organism>
<dbReference type="EMBL" id="JAXCEI010000004">
    <property type="protein sequence ID" value="MFA1539311.1"/>
    <property type="molecule type" value="Genomic_DNA"/>
</dbReference>
<accession>A0ABV4Q9E1</accession>
<reference evidence="1 2" key="1">
    <citation type="submission" date="2023-11" db="EMBL/GenBank/DDBJ databases">
        <title>Actinomadura monticuli sp. nov., isolated from volcanic ash.</title>
        <authorList>
            <person name="Lee S.D."/>
            <person name="Yang H."/>
            <person name="Kim I.S."/>
        </authorList>
    </citation>
    <scope>NUCLEOTIDE SEQUENCE [LARGE SCALE GENOMIC DNA]</scope>
    <source>
        <strain evidence="1 2">DLS-62</strain>
    </source>
</reference>
<gene>
    <name evidence="1" type="ORF">SM611_10260</name>
</gene>
<keyword evidence="2" id="KW-1185">Reference proteome</keyword>
<comment type="caution">
    <text evidence="1">The sequence shown here is derived from an EMBL/GenBank/DDBJ whole genome shotgun (WGS) entry which is preliminary data.</text>
</comment>
<sequence>MTPTARKAAALRRKRQIISQTVIDRALNDPRRRKEAAVAAPYLAAAK</sequence>
<name>A0ABV4Q9E1_9ACTN</name>
<protein>
    <submittedName>
        <fullName evidence="1">Uncharacterized protein</fullName>
    </submittedName>
</protein>
<dbReference type="Proteomes" id="UP001569963">
    <property type="component" value="Unassembled WGS sequence"/>
</dbReference>
<evidence type="ECO:0000313" key="2">
    <source>
        <dbReference type="Proteomes" id="UP001569963"/>
    </source>
</evidence>
<proteinExistence type="predicted"/>